<dbReference type="Proteomes" id="UP000018004">
    <property type="component" value="Unassembled WGS sequence"/>
</dbReference>
<dbReference type="EMBL" id="AVGG01000011">
    <property type="protein sequence ID" value="ESU27366.1"/>
    <property type="molecule type" value="Genomic_DNA"/>
</dbReference>
<reference evidence="2 3" key="1">
    <citation type="submission" date="2013-08" db="EMBL/GenBank/DDBJ databases">
        <title>Flavobacterium limnosediminis JC2902 genome sequencing.</title>
        <authorList>
            <person name="Lee K."/>
            <person name="Yi H."/>
            <person name="Park S."/>
            <person name="Chun J."/>
        </authorList>
    </citation>
    <scope>NUCLEOTIDE SEQUENCE [LARGE SCALE GENOMIC DNA]</scope>
    <source>
        <strain evidence="2 3">JC2902</strain>
    </source>
</reference>
<sequence length="155" mass="17809">MKQQNDIFFERQYLTLFILTMIISLAILLLISTLSPNKEEGMLAIAIVSVPLLIAVLLFYKMDTRMSDTELSVSFGIGLIKKSWKTNVLDFSVSKNMNAPWYYGIGIRILNDGLLYNAHHGDAIAFFNKETNRFIYIGTKEKANFKLFLNRFTPR</sequence>
<evidence type="ECO:0000313" key="2">
    <source>
        <dbReference type="EMBL" id="ESU27366.1"/>
    </source>
</evidence>
<dbReference type="AlphaFoldDB" id="V6SL88"/>
<dbReference type="eggNOG" id="ENOG5033KM3">
    <property type="taxonomic scope" value="Bacteria"/>
</dbReference>
<keyword evidence="1" id="KW-1133">Transmembrane helix</keyword>
<evidence type="ECO:0000256" key="1">
    <source>
        <dbReference type="SAM" id="Phobius"/>
    </source>
</evidence>
<keyword evidence="1" id="KW-0812">Transmembrane</keyword>
<organism evidence="2 3">
    <name type="scientific">Flavobacterium limnosediminis JC2902</name>
    <dbReference type="NCBI Taxonomy" id="1341181"/>
    <lineage>
        <taxon>Bacteria</taxon>
        <taxon>Pseudomonadati</taxon>
        <taxon>Bacteroidota</taxon>
        <taxon>Flavobacteriia</taxon>
        <taxon>Flavobacteriales</taxon>
        <taxon>Flavobacteriaceae</taxon>
        <taxon>Flavobacterium</taxon>
    </lineage>
</organism>
<feature type="transmembrane region" description="Helical" evidence="1">
    <location>
        <begin position="41"/>
        <end position="60"/>
    </location>
</feature>
<name>V6SL88_9FLAO</name>
<proteinExistence type="predicted"/>
<keyword evidence="1" id="KW-0472">Membrane</keyword>
<gene>
    <name evidence="2" type="ORF">FLJC2902T_20710</name>
</gene>
<evidence type="ECO:0008006" key="4">
    <source>
        <dbReference type="Google" id="ProtNLM"/>
    </source>
</evidence>
<protein>
    <recommendedName>
        <fullName evidence="4">Bacterial Pleckstrin homology domain-containing protein</fullName>
    </recommendedName>
</protein>
<dbReference type="PATRIC" id="fig|1341181.4.peg.2035"/>
<accession>V6SL88</accession>
<dbReference type="RefSeq" id="WP_023579653.1">
    <property type="nucleotide sequence ID" value="NZ_AVGG01000011.1"/>
</dbReference>
<dbReference type="OrthoDB" id="5471116at2"/>
<comment type="caution">
    <text evidence="2">The sequence shown here is derived from an EMBL/GenBank/DDBJ whole genome shotgun (WGS) entry which is preliminary data.</text>
</comment>
<keyword evidence="3" id="KW-1185">Reference proteome</keyword>
<feature type="transmembrane region" description="Helical" evidence="1">
    <location>
        <begin position="12"/>
        <end position="35"/>
    </location>
</feature>
<evidence type="ECO:0000313" key="3">
    <source>
        <dbReference type="Proteomes" id="UP000018004"/>
    </source>
</evidence>